<dbReference type="EMBL" id="JAULSY010000075">
    <property type="protein sequence ID" value="KAK0667252.1"/>
    <property type="molecule type" value="Genomic_DNA"/>
</dbReference>
<feature type="domain" description="Ribosomal RNA methyltransferase FtsJ" evidence="8">
    <location>
        <begin position="76"/>
        <end position="341"/>
    </location>
</feature>
<dbReference type="HAMAP" id="MF_01547">
    <property type="entry name" value="RNA_methyltr_E"/>
    <property type="match status" value="1"/>
</dbReference>
<dbReference type="PANTHER" id="PTHR10920">
    <property type="entry name" value="RIBOSOMAL RNA METHYLTRANSFERASE"/>
    <property type="match status" value="1"/>
</dbReference>
<dbReference type="AlphaFoldDB" id="A0AA40DB92"/>
<comment type="caution">
    <text evidence="9">The sequence shown here is derived from an EMBL/GenBank/DDBJ whole genome shotgun (WGS) entry which is preliminary data.</text>
</comment>
<feature type="region of interest" description="Disordered" evidence="7">
    <location>
        <begin position="166"/>
        <end position="199"/>
    </location>
</feature>
<proteinExistence type="inferred from homology"/>
<dbReference type="GO" id="GO:0005739">
    <property type="term" value="C:mitochondrion"/>
    <property type="evidence" value="ECO:0007669"/>
    <property type="project" value="TreeGrafter"/>
</dbReference>
<dbReference type="GO" id="GO:0008650">
    <property type="term" value="F:rRNA (uridine-2'-O-)-methyltransferase activity"/>
    <property type="evidence" value="ECO:0007669"/>
    <property type="project" value="TreeGrafter"/>
</dbReference>
<keyword evidence="2" id="KW-0698">rRNA processing</keyword>
<evidence type="ECO:0000256" key="7">
    <source>
        <dbReference type="SAM" id="MobiDB-lite"/>
    </source>
</evidence>
<dbReference type="Gene3D" id="3.40.50.150">
    <property type="entry name" value="Vaccinia Virus protein VP39"/>
    <property type="match status" value="1"/>
</dbReference>
<feature type="compositionally biased region" description="Basic and acidic residues" evidence="7">
    <location>
        <begin position="166"/>
        <end position="188"/>
    </location>
</feature>
<keyword evidence="5" id="KW-0949">S-adenosyl-L-methionine</keyword>
<dbReference type="InterPro" id="IPR002877">
    <property type="entry name" value="RNA_MeTrfase_FtsJ_dom"/>
</dbReference>
<evidence type="ECO:0000313" key="9">
    <source>
        <dbReference type="EMBL" id="KAK0667252.1"/>
    </source>
</evidence>
<evidence type="ECO:0000259" key="8">
    <source>
        <dbReference type="Pfam" id="PF01728"/>
    </source>
</evidence>
<keyword evidence="4" id="KW-0808">Transferase</keyword>
<evidence type="ECO:0000256" key="2">
    <source>
        <dbReference type="ARBA" id="ARBA00022552"/>
    </source>
</evidence>
<dbReference type="InterPro" id="IPR029063">
    <property type="entry name" value="SAM-dependent_MTases_sf"/>
</dbReference>
<dbReference type="Proteomes" id="UP001174997">
    <property type="component" value="Unassembled WGS sequence"/>
</dbReference>
<protein>
    <recommendedName>
        <fullName evidence="6">rRNA methyltransferase 2, mitochondrial</fullName>
    </recommendedName>
</protein>
<feature type="compositionally biased region" description="Polar residues" evidence="7">
    <location>
        <begin position="16"/>
        <end position="30"/>
    </location>
</feature>
<evidence type="ECO:0000256" key="6">
    <source>
        <dbReference type="ARBA" id="ARBA00041184"/>
    </source>
</evidence>
<feature type="compositionally biased region" description="Pro residues" evidence="7">
    <location>
        <begin position="36"/>
        <end position="48"/>
    </location>
</feature>
<feature type="region of interest" description="Disordered" evidence="7">
    <location>
        <begin position="16"/>
        <end position="59"/>
    </location>
</feature>
<dbReference type="Pfam" id="PF01728">
    <property type="entry name" value="FtsJ"/>
    <property type="match status" value="1"/>
</dbReference>
<sequence>MSSSCLRAPLRLTTRPVNRTLSLPPSSSCLRTPFNPSTPSPHPQPPQSRPASSSKNWKARQANDHFALAAKAQGLRSRAAFKLLEIQEKYGVFQRRMGQIVVDLGYAPGSWSQVALSATSPNGTVIGIDLLPAQPPKGVSTIQGNFLSKGVQEMCKSFVLEADKKRRENAERAEERRREGRAGERNGAAEEGEGEAVERSSYIDLERRAVAEEEELGKEEEKLNMRVVDVVLSDMSEPWPQTHGFRINSISNPYLNLNRLMNTSGIALKDHVGSMNLCKAALCFASQTLKPKGHFICKYYQGDGDSEFEKVLKKMFNKVHREKPESSRRESREAFFVALRRREDVRVEHEDGMFKVYEKDVLSLGIL</sequence>
<name>A0AA40DB92_9PEZI</name>
<evidence type="ECO:0000256" key="4">
    <source>
        <dbReference type="ARBA" id="ARBA00022679"/>
    </source>
</evidence>
<organism evidence="9 10">
    <name type="scientific">Cercophora samala</name>
    <dbReference type="NCBI Taxonomy" id="330535"/>
    <lineage>
        <taxon>Eukaryota</taxon>
        <taxon>Fungi</taxon>
        <taxon>Dikarya</taxon>
        <taxon>Ascomycota</taxon>
        <taxon>Pezizomycotina</taxon>
        <taxon>Sordariomycetes</taxon>
        <taxon>Sordariomycetidae</taxon>
        <taxon>Sordariales</taxon>
        <taxon>Lasiosphaeriaceae</taxon>
        <taxon>Cercophora</taxon>
    </lineage>
</organism>
<evidence type="ECO:0000256" key="1">
    <source>
        <dbReference type="ARBA" id="ARBA00009258"/>
    </source>
</evidence>
<accession>A0AA40DB92</accession>
<keyword evidence="3 9" id="KW-0489">Methyltransferase</keyword>
<dbReference type="SUPFAM" id="SSF53335">
    <property type="entry name" value="S-adenosyl-L-methionine-dependent methyltransferases"/>
    <property type="match status" value="1"/>
</dbReference>
<dbReference type="PANTHER" id="PTHR10920:SF18">
    <property type="entry name" value="RRNA METHYLTRANSFERASE 2, MITOCHONDRIAL"/>
    <property type="match status" value="1"/>
</dbReference>
<keyword evidence="10" id="KW-1185">Reference proteome</keyword>
<reference evidence="9" key="1">
    <citation type="submission" date="2023-06" db="EMBL/GenBank/DDBJ databases">
        <title>Genome-scale phylogeny and comparative genomics of the fungal order Sordariales.</title>
        <authorList>
            <consortium name="Lawrence Berkeley National Laboratory"/>
            <person name="Hensen N."/>
            <person name="Bonometti L."/>
            <person name="Westerberg I."/>
            <person name="Brannstrom I.O."/>
            <person name="Guillou S."/>
            <person name="Cros-Aarteil S."/>
            <person name="Calhoun S."/>
            <person name="Haridas S."/>
            <person name="Kuo A."/>
            <person name="Mondo S."/>
            <person name="Pangilinan J."/>
            <person name="Riley R."/>
            <person name="Labutti K."/>
            <person name="Andreopoulos B."/>
            <person name="Lipzen A."/>
            <person name="Chen C."/>
            <person name="Yanf M."/>
            <person name="Daum C."/>
            <person name="Ng V."/>
            <person name="Clum A."/>
            <person name="Steindorff A."/>
            <person name="Ohm R."/>
            <person name="Martin F."/>
            <person name="Silar P."/>
            <person name="Natvig D."/>
            <person name="Lalanne C."/>
            <person name="Gautier V."/>
            <person name="Ament-Velasquez S.L."/>
            <person name="Kruys A."/>
            <person name="Hutchinson M.I."/>
            <person name="Powell A.J."/>
            <person name="Barry K."/>
            <person name="Miller A.N."/>
            <person name="Grigoriev I.V."/>
            <person name="Debuchy R."/>
            <person name="Gladieux P."/>
            <person name="Thoren M.H."/>
            <person name="Johannesson H."/>
        </authorList>
    </citation>
    <scope>NUCLEOTIDE SEQUENCE</scope>
    <source>
        <strain evidence="9">CBS 307.81</strain>
    </source>
</reference>
<dbReference type="InterPro" id="IPR050082">
    <property type="entry name" value="RNA_methyltr_RlmE"/>
</dbReference>
<dbReference type="InterPro" id="IPR015507">
    <property type="entry name" value="rRNA-MeTfrase_E"/>
</dbReference>
<comment type="similarity">
    <text evidence="1">Belongs to the class I-like SAM-binding methyltransferase superfamily. RNA methyltransferase RlmE family.</text>
</comment>
<evidence type="ECO:0000256" key="3">
    <source>
        <dbReference type="ARBA" id="ARBA00022603"/>
    </source>
</evidence>
<evidence type="ECO:0000313" key="10">
    <source>
        <dbReference type="Proteomes" id="UP001174997"/>
    </source>
</evidence>
<gene>
    <name evidence="9" type="ORF">QBC41DRAFT_279291</name>
</gene>
<evidence type="ECO:0000256" key="5">
    <source>
        <dbReference type="ARBA" id="ARBA00022691"/>
    </source>
</evidence>